<gene>
    <name evidence="5" type="primary">AVEN_174397_1</name>
    <name evidence="5" type="ORF">TNCT_59261</name>
</gene>
<feature type="compositionally biased region" description="Acidic residues" evidence="3">
    <location>
        <begin position="167"/>
        <end position="178"/>
    </location>
</feature>
<dbReference type="Proteomes" id="UP000887116">
    <property type="component" value="Unassembled WGS sequence"/>
</dbReference>
<dbReference type="PANTHER" id="PTHR22014:SF2">
    <property type="entry name" value="RNA-BINDING PROTEIN 33"/>
    <property type="match status" value="1"/>
</dbReference>
<feature type="compositionally biased region" description="Polar residues" evidence="3">
    <location>
        <begin position="958"/>
        <end position="985"/>
    </location>
</feature>
<feature type="region of interest" description="Disordered" evidence="3">
    <location>
        <begin position="379"/>
        <end position="400"/>
    </location>
</feature>
<feature type="region of interest" description="Disordered" evidence="3">
    <location>
        <begin position="96"/>
        <end position="191"/>
    </location>
</feature>
<dbReference type="InterPro" id="IPR035979">
    <property type="entry name" value="RBD_domain_sf"/>
</dbReference>
<feature type="compositionally biased region" description="Pro residues" evidence="3">
    <location>
        <begin position="457"/>
        <end position="473"/>
    </location>
</feature>
<feature type="region of interest" description="Disordered" evidence="3">
    <location>
        <begin position="503"/>
        <end position="547"/>
    </location>
</feature>
<reference evidence="5" key="1">
    <citation type="submission" date="2020-07" db="EMBL/GenBank/DDBJ databases">
        <title>Multicomponent nature underlies the extraordinary mechanical properties of spider dragline silk.</title>
        <authorList>
            <person name="Kono N."/>
            <person name="Nakamura H."/>
            <person name="Mori M."/>
            <person name="Yoshida Y."/>
            <person name="Ohtoshi R."/>
            <person name="Malay A.D."/>
            <person name="Moran D.A.P."/>
            <person name="Tomita M."/>
            <person name="Numata K."/>
            <person name="Arakawa K."/>
        </authorList>
    </citation>
    <scope>NUCLEOTIDE SEQUENCE</scope>
</reference>
<dbReference type="InterPro" id="IPR000504">
    <property type="entry name" value="RRM_dom"/>
</dbReference>
<keyword evidence="2" id="KW-0175">Coiled coil</keyword>
<dbReference type="InterPro" id="IPR039878">
    <property type="entry name" value="RBM33"/>
</dbReference>
<dbReference type="SUPFAM" id="SSF54928">
    <property type="entry name" value="RNA-binding domain, RBD"/>
    <property type="match status" value="1"/>
</dbReference>
<evidence type="ECO:0000259" key="4">
    <source>
        <dbReference type="SMART" id="SM00360"/>
    </source>
</evidence>
<dbReference type="GO" id="GO:0003723">
    <property type="term" value="F:RNA binding"/>
    <property type="evidence" value="ECO:0007669"/>
    <property type="project" value="UniProtKB-KW"/>
</dbReference>
<feature type="region of interest" description="Disordered" evidence="3">
    <location>
        <begin position="818"/>
        <end position="853"/>
    </location>
</feature>
<feature type="region of interest" description="Disordered" evidence="3">
    <location>
        <begin position="949"/>
        <end position="1020"/>
    </location>
</feature>
<organism evidence="5 6">
    <name type="scientific">Trichonephila clavata</name>
    <name type="common">Joro spider</name>
    <name type="synonym">Nephila clavata</name>
    <dbReference type="NCBI Taxonomy" id="2740835"/>
    <lineage>
        <taxon>Eukaryota</taxon>
        <taxon>Metazoa</taxon>
        <taxon>Ecdysozoa</taxon>
        <taxon>Arthropoda</taxon>
        <taxon>Chelicerata</taxon>
        <taxon>Arachnida</taxon>
        <taxon>Araneae</taxon>
        <taxon>Araneomorphae</taxon>
        <taxon>Entelegynae</taxon>
        <taxon>Araneoidea</taxon>
        <taxon>Nephilidae</taxon>
        <taxon>Trichonephila</taxon>
    </lineage>
</organism>
<feature type="region of interest" description="Disordered" evidence="3">
    <location>
        <begin position="256"/>
        <end position="291"/>
    </location>
</feature>
<dbReference type="Gene3D" id="3.30.70.330">
    <property type="match status" value="1"/>
</dbReference>
<dbReference type="EMBL" id="BMAO01020980">
    <property type="protein sequence ID" value="GFQ71110.1"/>
    <property type="molecule type" value="Genomic_DNA"/>
</dbReference>
<keyword evidence="1" id="KW-0694">RNA-binding</keyword>
<evidence type="ECO:0000256" key="1">
    <source>
        <dbReference type="ARBA" id="ARBA00022884"/>
    </source>
</evidence>
<dbReference type="Pfam" id="PF00076">
    <property type="entry name" value="RRM_1"/>
    <property type="match status" value="1"/>
</dbReference>
<feature type="compositionally biased region" description="Low complexity" evidence="3">
    <location>
        <begin position="269"/>
        <end position="291"/>
    </location>
</feature>
<evidence type="ECO:0000313" key="5">
    <source>
        <dbReference type="EMBL" id="GFQ71110.1"/>
    </source>
</evidence>
<keyword evidence="6" id="KW-1185">Reference proteome</keyword>
<feature type="compositionally biased region" description="Basic and acidic residues" evidence="3">
    <location>
        <begin position="126"/>
        <end position="151"/>
    </location>
</feature>
<comment type="caution">
    <text evidence="5">The sequence shown here is derived from an EMBL/GenBank/DDBJ whole genome shotgun (WGS) entry which is preliminary data.</text>
</comment>
<dbReference type="SMART" id="SM00360">
    <property type="entry name" value="RRM"/>
    <property type="match status" value="1"/>
</dbReference>
<dbReference type="AlphaFoldDB" id="A0A8X6F4Q2"/>
<dbReference type="OrthoDB" id="5990677at2759"/>
<feature type="compositionally biased region" description="Low complexity" evidence="3">
    <location>
        <begin position="986"/>
        <end position="997"/>
    </location>
</feature>
<feature type="region of interest" description="Disordered" evidence="3">
    <location>
        <begin position="735"/>
        <end position="754"/>
    </location>
</feature>
<feature type="region of interest" description="Disordered" evidence="3">
    <location>
        <begin position="457"/>
        <end position="477"/>
    </location>
</feature>
<dbReference type="CDD" id="cd00590">
    <property type="entry name" value="RRM_SF"/>
    <property type="match status" value="1"/>
</dbReference>
<proteinExistence type="predicted"/>
<accession>A0A8X6F4Q2</accession>
<feature type="domain" description="RRM" evidence="4">
    <location>
        <begin position="1036"/>
        <end position="1103"/>
    </location>
</feature>
<protein>
    <submittedName>
        <fullName evidence="5">RRM domain-containing protein</fullName>
    </submittedName>
</protein>
<dbReference type="InterPro" id="IPR012677">
    <property type="entry name" value="Nucleotide-bd_a/b_plait_sf"/>
</dbReference>
<feature type="compositionally biased region" description="Basic and acidic residues" evidence="3">
    <location>
        <begin position="102"/>
        <end position="117"/>
    </location>
</feature>
<feature type="compositionally biased region" description="Basic and acidic residues" evidence="3">
    <location>
        <begin position="179"/>
        <end position="190"/>
    </location>
</feature>
<dbReference type="PANTHER" id="PTHR22014">
    <property type="entry name" value="RNA-BINDING PROTEIN 33"/>
    <property type="match status" value="1"/>
</dbReference>
<feature type="coiled-coil region" evidence="2">
    <location>
        <begin position="590"/>
        <end position="636"/>
    </location>
</feature>
<evidence type="ECO:0000256" key="3">
    <source>
        <dbReference type="SAM" id="MobiDB-lite"/>
    </source>
</evidence>
<evidence type="ECO:0000256" key="2">
    <source>
        <dbReference type="SAM" id="Coils"/>
    </source>
</evidence>
<sequence length="1107" mass="126606">MDDDLLADDGVYKDDGLDELDIDEEAALLGLSDEEIERDPTEQELEYVDEDGNPVEIGENNVELYEYANIDPDKQNSPSEDVLDLDLEAEIESFAQENPDLLTRESPVKTFNERQCKENLISLTSRGDREKLPPRRKESHHSPERTVERSDLSYINHSQSGPYSDAIEYDEESEDESVADDHRERFKSERSNIITLTPAKKRADIPDTLESVISVEETAKVQAFLENEQKRKMRFKGKGQARMKNAGRYNNRQEQSFSNVQSHHHQHQHQPQFSSSNQMQSYQSQPSQSQSRKILINPHFRGVRLPPPVTTEQIMPVNQQQQQQQHVTVPPMSYETPQNFAPPVYSHHDNSHQVNMNPPVFSAPPPTIPYKPPEYSLPPPPQQHIQQAPPPMWQQPPPEMPPPVSYANPPPSLNYGDPLAQAPGYHNNYNPNNFPNPNYSAPQILPPPPQVINYNQPPPPVHMHPPSYTPPAPATTAQTNVTPIHFQTSQPRQPQQLHNNVQNPYQEQRSVVQTQTSHNQRKNQAQHFSRPPEKRASNSNVKQIPMKQARIDHQTRKNLHVNNSNIREIPLVDNLPVTNKKSAVKIVPIVEEEDEKTKELRKKIEEQKVLREQYLKRKEERRRQMAAQRLMDLKKRQAEQSKNVIAIQRVDQVTSADISTIQRVPKPKANVKERIGLPMSNSTIAGKKKVIVVRKKQALPGNNASTVEQKKNLPIAQRIGTPAIKQPQRIQLQKKTLNPTGNKNQPNKKPLVSTATQNKQINTLQKNAPSTNSPTAVTNKQMVTKANMQPNAKHVGQSQQNKKCNVLQRLGTRFNVHKQFHQRTPHPRPNPTSPRFNGPRTPQFQNSGFMEPRMRFPPSGPPMNEMRMQGPPFQEPHPSLLPFRIAGERAPFNQFMFEPNRPRFRMQGPGFRNFRPMGMDMFPDRFPPPHFPPNQMPPVRQFEPNNQMFQRPRFHGSNMRQKSNVNTNQQKKAGNVNKNTVGKSPSSENKSNSNENKNSTEKIVISPSKETQKRTKQNSNQVQNILCDSENSTSHSVLVENLSSSTNEMQLKKLCTSVGVVENIQLVKNERKAIIRFKEPSQAFNFQKQYQRYMLDLSMIQVSLLLT</sequence>
<feature type="compositionally biased region" description="Polar residues" evidence="3">
    <location>
        <begin position="153"/>
        <end position="162"/>
    </location>
</feature>
<name>A0A8X6F4Q2_TRICU</name>
<feature type="compositionally biased region" description="Polar residues" evidence="3">
    <location>
        <begin position="503"/>
        <end position="527"/>
    </location>
</feature>
<evidence type="ECO:0000313" key="6">
    <source>
        <dbReference type="Proteomes" id="UP000887116"/>
    </source>
</evidence>